<dbReference type="GO" id="GO:0034431">
    <property type="term" value="F:bis(5'-adenosyl)-hexaphosphatase activity"/>
    <property type="evidence" value="ECO:0007669"/>
    <property type="project" value="TreeGrafter"/>
</dbReference>
<evidence type="ECO:0000313" key="6">
    <source>
        <dbReference type="EMBL" id="TJZ85177.1"/>
    </source>
</evidence>
<dbReference type="GO" id="GO:1901907">
    <property type="term" value="P:diadenosine pentaphosphate catabolic process"/>
    <property type="evidence" value="ECO:0007669"/>
    <property type="project" value="TreeGrafter"/>
</dbReference>
<gene>
    <name evidence="6" type="ORF">FA740_07510</name>
</gene>
<evidence type="ECO:0000256" key="2">
    <source>
        <dbReference type="ARBA" id="ARBA00022723"/>
    </source>
</evidence>
<dbReference type="EMBL" id="SUNH01000009">
    <property type="protein sequence ID" value="TJZ85177.1"/>
    <property type="molecule type" value="Genomic_DNA"/>
</dbReference>
<dbReference type="Proteomes" id="UP000306223">
    <property type="component" value="Unassembled WGS sequence"/>
</dbReference>
<comment type="caution">
    <text evidence="6">The sequence shown here is derived from an EMBL/GenBank/DDBJ whole genome shotgun (WGS) entry which is preliminary data.</text>
</comment>
<dbReference type="AlphaFoldDB" id="A0A4U0QT40"/>
<dbReference type="Pfam" id="PF00293">
    <property type="entry name" value="NUDIX"/>
    <property type="match status" value="1"/>
</dbReference>
<dbReference type="PANTHER" id="PTHR12629">
    <property type="entry name" value="DIPHOSPHOINOSITOL POLYPHOSPHATE PHOSPHOHYDROLASE"/>
    <property type="match status" value="1"/>
</dbReference>
<dbReference type="InterPro" id="IPR000086">
    <property type="entry name" value="NUDIX_hydrolase_dom"/>
</dbReference>
<dbReference type="CDD" id="cd04666">
    <property type="entry name" value="NUDIX_DIPP2_like_Nudt4"/>
    <property type="match status" value="1"/>
</dbReference>
<evidence type="ECO:0000256" key="1">
    <source>
        <dbReference type="ARBA" id="ARBA00001946"/>
    </source>
</evidence>
<dbReference type="GO" id="GO:1901911">
    <property type="term" value="P:adenosine 5'-(hexahydrogen pentaphosphate) catabolic process"/>
    <property type="evidence" value="ECO:0007669"/>
    <property type="project" value="TreeGrafter"/>
</dbReference>
<reference evidence="6 7" key="1">
    <citation type="submission" date="2019-04" db="EMBL/GenBank/DDBJ databases">
        <authorList>
            <person name="Li J."/>
        </authorList>
    </citation>
    <scope>NUCLEOTIDE SEQUENCE [LARGE SCALE GENOMIC DNA]</scope>
    <source>
        <strain evidence="6 7">CCTCC AB2016182</strain>
    </source>
</reference>
<feature type="domain" description="Nudix hydrolase" evidence="5">
    <location>
        <begin position="3"/>
        <end position="146"/>
    </location>
</feature>
<name>A0A4U0QT40_9RHOB</name>
<dbReference type="GO" id="GO:0000298">
    <property type="term" value="F:endopolyphosphatase activity"/>
    <property type="evidence" value="ECO:0007669"/>
    <property type="project" value="TreeGrafter"/>
</dbReference>
<evidence type="ECO:0000256" key="3">
    <source>
        <dbReference type="ARBA" id="ARBA00022801"/>
    </source>
</evidence>
<dbReference type="PANTHER" id="PTHR12629:SF0">
    <property type="entry name" value="DIPHOSPHOINOSITOL-POLYPHOSPHATE DIPHOSPHATASE"/>
    <property type="match status" value="1"/>
</dbReference>
<dbReference type="OrthoDB" id="7066910at2"/>
<evidence type="ECO:0000259" key="5">
    <source>
        <dbReference type="PROSITE" id="PS51462"/>
    </source>
</evidence>
<evidence type="ECO:0000313" key="7">
    <source>
        <dbReference type="Proteomes" id="UP000306223"/>
    </source>
</evidence>
<comment type="cofactor">
    <cofactor evidence="1">
        <name>Mg(2+)</name>
        <dbReference type="ChEBI" id="CHEBI:18420"/>
    </cofactor>
</comment>
<dbReference type="InterPro" id="IPR047198">
    <property type="entry name" value="DDP-like_NUDIX"/>
</dbReference>
<dbReference type="GO" id="GO:0046872">
    <property type="term" value="F:metal ion binding"/>
    <property type="evidence" value="ECO:0007669"/>
    <property type="project" value="UniProtKB-KW"/>
</dbReference>
<dbReference type="RefSeq" id="WP_136856152.1">
    <property type="nucleotide sequence ID" value="NZ_SUNH01000009.1"/>
</dbReference>
<dbReference type="SUPFAM" id="SSF55811">
    <property type="entry name" value="Nudix"/>
    <property type="match status" value="1"/>
</dbReference>
<dbReference type="GO" id="GO:0034432">
    <property type="term" value="F:bis(5'-adenosyl)-pentaphosphatase activity"/>
    <property type="evidence" value="ECO:0007669"/>
    <property type="project" value="TreeGrafter"/>
</dbReference>
<keyword evidence="2" id="KW-0479">Metal-binding</keyword>
<accession>A0A4U0QT40</accession>
<dbReference type="Gene3D" id="3.90.79.10">
    <property type="entry name" value="Nucleoside Triphosphate Pyrophosphohydrolase"/>
    <property type="match status" value="1"/>
</dbReference>
<evidence type="ECO:0000256" key="4">
    <source>
        <dbReference type="ARBA" id="ARBA00022842"/>
    </source>
</evidence>
<dbReference type="GO" id="GO:0071543">
    <property type="term" value="P:diphosphoinositol polyphosphate metabolic process"/>
    <property type="evidence" value="ECO:0007669"/>
    <property type="project" value="TreeGrafter"/>
</dbReference>
<keyword evidence="7" id="KW-1185">Reference proteome</keyword>
<sequence>MIMWRRALDMLLGRRPVMMQVGAVCHDAATGQVLLITSRDTGRWVIPKGWPMEGRTLYGAAAQEAWEEAGVRGRIHPAELGRFLYEKRQDQGYAVPVEMRVFLLSVDRLDDEFPESRQRQRRWFTPADAARRVVEPGLKRILLSLQTADSAQAAPPP</sequence>
<dbReference type="GO" id="GO:1901909">
    <property type="term" value="P:diadenosine hexaphosphate catabolic process"/>
    <property type="evidence" value="ECO:0007669"/>
    <property type="project" value="TreeGrafter"/>
</dbReference>
<dbReference type="InterPro" id="IPR015797">
    <property type="entry name" value="NUDIX_hydrolase-like_dom_sf"/>
</dbReference>
<dbReference type="GO" id="GO:0005737">
    <property type="term" value="C:cytoplasm"/>
    <property type="evidence" value="ECO:0007669"/>
    <property type="project" value="TreeGrafter"/>
</dbReference>
<keyword evidence="4" id="KW-0460">Magnesium</keyword>
<dbReference type="PROSITE" id="PS51462">
    <property type="entry name" value="NUDIX"/>
    <property type="match status" value="1"/>
</dbReference>
<keyword evidence="3 6" id="KW-0378">Hydrolase</keyword>
<protein>
    <submittedName>
        <fullName evidence="6">NUDIX hydrolase</fullName>
    </submittedName>
</protein>
<proteinExistence type="predicted"/>
<dbReference type="GO" id="GO:0008486">
    <property type="term" value="F:diphosphoinositol-polyphosphate diphosphatase activity"/>
    <property type="evidence" value="ECO:0007669"/>
    <property type="project" value="TreeGrafter"/>
</dbReference>
<organism evidence="6 7">
    <name type="scientific">Paracoccus hibiscisoli</name>
    <dbReference type="NCBI Taxonomy" id="2023261"/>
    <lineage>
        <taxon>Bacteria</taxon>
        <taxon>Pseudomonadati</taxon>
        <taxon>Pseudomonadota</taxon>
        <taxon>Alphaproteobacteria</taxon>
        <taxon>Rhodobacterales</taxon>
        <taxon>Paracoccaceae</taxon>
        <taxon>Paracoccus</taxon>
    </lineage>
</organism>